<keyword evidence="2 3" id="KW-0067">ATP-binding</keyword>
<evidence type="ECO:0000313" key="5">
    <source>
        <dbReference type="Proteomes" id="UP000719267"/>
    </source>
</evidence>
<feature type="binding site" evidence="3">
    <location>
        <begin position="30"/>
        <end position="37"/>
    </location>
    <ligand>
        <name>ATP</name>
        <dbReference type="ChEBI" id="CHEBI:30616"/>
    </ligand>
</feature>
<proteinExistence type="inferred from homology"/>
<keyword evidence="3" id="KW-0963">Cytoplasm</keyword>
<dbReference type="NCBIfam" id="TIGR00125">
    <property type="entry name" value="cyt_tran_rel"/>
    <property type="match status" value="1"/>
</dbReference>
<keyword evidence="5" id="KW-1185">Reference proteome</keyword>
<reference evidence="4 5" key="1">
    <citation type="submission" date="2021-07" db="EMBL/GenBank/DDBJ databases">
        <title>Mesonia aestuariivivens sp. nov., isolated from a tidal flat.</title>
        <authorList>
            <person name="Kim Y.-O."/>
            <person name="Yoon J.-H."/>
        </authorList>
    </citation>
    <scope>NUCLEOTIDE SEQUENCE [LARGE SCALE GENOMIC DNA]</scope>
    <source>
        <strain evidence="4 5">JHPTF-M18</strain>
    </source>
</reference>
<comment type="miscellaneous">
    <text evidence="3">The reaction proceeds by a bi uni uni bi ping pong mechanism.</text>
</comment>
<feature type="binding site" evidence="3">
    <location>
        <position position="61"/>
    </location>
    <ligand>
        <name>(R)-pantoate</name>
        <dbReference type="ChEBI" id="CHEBI:15980"/>
    </ligand>
</feature>
<comment type="subcellular location">
    <subcellularLocation>
        <location evidence="3">Cytoplasm</location>
    </subcellularLocation>
</comment>
<keyword evidence="1 3" id="KW-0547">Nucleotide-binding</keyword>
<keyword evidence="3 4" id="KW-0436">Ligase</keyword>
<feature type="binding site" evidence="3">
    <location>
        <begin position="149"/>
        <end position="152"/>
    </location>
    <ligand>
        <name>ATP</name>
        <dbReference type="ChEBI" id="CHEBI:30616"/>
    </ligand>
</feature>
<feature type="binding site" evidence="3">
    <location>
        <begin position="186"/>
        <end position="189"/>
    </location>
    <ligand>
        <name>ATP</name>
        <dbReference type="ChEBI" id="CHEBI:30616"/>
    </ligand>
</feature>
<dbReference type="RefSeq" id="WP_219038572.1">
    <property type="nucleotide sequence ID" value="NZ_JAHWDF010000001.1"/>
</dbReference>
<dbReference type="InterPro" id="IPR004821">
    <property type="entry name" value="Cyt_trans-like"/>
</dbReference>
<evidence type="ECO:0000256" key="1">
    <source>
        <dbReference type="ARBA" id="ARBA00022741"/>
    </source>
</evidence>
<dbReference type="GO" id="GO:0016874">
    <property type="term" value="F:ligase activity"/>
    <property type="evidence" value="ECO:0007669"/>
    <property type="project" value="UniProtKB-KW"/>
</dbReference>
<protein>
    <recommendedName>
        <fullName evidence="3">Pantothenate synthetase</fullName>
        <shortName evidence="3">PS</shortName>
        <ecNumber evidence="3">6.3.2.1</ecNumber>
    </recommendedName>
    <alternativeName>
        <fullName evidence="3">Pantoate--beta-alanine ligase</fullName>
    </alternativeName>
    <alternativeName>
        <fullName evidence="3">Pantoate-activating enzyme</fullName>
    </alternativeName>
</protein>
<accession>A0ABS6VXI2</accession>
<comment type="pathway">
    <text evidence="3">Cofactor biosynthesis; (R)-pantothenate biosynthesis; (R)-pantothenate from (R)-pantoate and beta-alanine: step 1/1.</text>
</comment>
<organism evidence="4 5">
    <name type="scientific">Mesonia aestuariivivens</name>
    <dbReference type="NCBI Taxonomy" id="2796128"/>
    <lineage>
        <taxon>Bacteria</taxon>
        <taxon>Pseudomonadati</taxon>
        <taxon>Bacteroidota</taxon>
        <taxon>Flavobacteriia</taxon>
        <taxon>Flavobacteriales</taxon>
        <taxon>Flavobacteriaceae</taxon>
        <taxon>Mesonia</taxon>
    </lineage>
</organism>
<evidence type="ECO:0000256" key="3">
    <source>
        <dbReference type="HAMAP-Rule" id="MF_00158"/>
    </source>
</evidence>
<feature type="active site" description="Proton donor" evidence="3">
    <location>
        <position position="37"/>
    </location>
</feature>
<sequence length="284" mass="32368">MQVYQDKQGLQAAIVGLKKKSKIVGLVPTMGALHEGHLSLVEQAHQVCDAIVVSIFVNPTQFNNASDLEKYPRTLEDDLALLEKNYKNLIIFAPQENEIYGEEITSEKFNFGNLAFQMEGKFRDGHFDGVGTILKRLFDIVRPDKAFFGEKDFQQLLIVKKLVQLTQQEVEVIGCPISRENNGLARSSRNKRLTATEIEKAGFIYEILKKAEKKFGTKDALLVKQEMEEHFKNSQDFLDLEYFEISDAETLKPISEGFDHRKKYRAFVAAYANDVRLIDNIALN</sequence>
<comment type="subunit">
    <text evidence="3">Homodimer.</text>
</comment>
<gene>
    <name evidence="3 4" type="primary">panC</name>
    <name evidence="4" type="ORF">KW502_00530</name>
</gene>
<comment type="caution">
    <text evidence="4">The sequence shown here is derived from an EMBL/GenBank/DDBJ whole genome shotgun (WGS) entry which is preliminary data.</text>
</comment>
<dbReference type="NCBIfam" id="TIGR00018">
    <property type="entry name" value="panC"/>
    <property type="match status" value="1"/>
</dbReference>
<dbReference type="Pfam" id="PF02569">
    <property type="entry name" value="Pantoate_ligase"/>
    <property type="match status" value="1"/>
</dbReference>
<dbReference type="HAMAP" id="MF_00158">
    <property type="entry name" value="PanC"/>
    <property type="match status" value="1"/>
</dbReference>
<feature type="binding site" evidence="3">
    <location>
        <position position="61"/>
    </location>
    <ligand>
        <name>beta-alanine</name>
        <dbReference type="ChEBI" id="CHEBI:57966"/>
    </ligand>
</feature>
<evidence type="ECO:0000256" key="2">
    <source>
        <dbReference type="ARBA" id="ARBA00022840"/>
    </source>
</evidence>
<dbReference type="Proteomes" id="UP000719267">
    <property type="component" value="Unassembled WGS sequence"/>
</dbReference>
<name>A0ABS6VXI2_9FLAO</name>
<comment type="similarity">
    <text evidence="3">Belongs to the pantothenate synthetase family.</text>
</comment>
<dbReference type="PANTHER" id="PTHR21299">
    <property type="entry name" value="CYTIDYLATE KINASE/PANTOATE-BETA-ALANINE LIGASE"/>
    <property type="match status" value="1"/>
</dbReference>
<keyword evidence="3" id="KW-0566">Pantothenate biosynthesis</keyword>
<dbReference type="EC" id="6.3.2.1" evidence="3"/>
<comment type="caution">
    <text evidence="3">Lacks conserved residue(s) required for the propagation of feature annotation.</text>
</comment>
<dbReference type="EMBL" id="JAHWDF010000001">
    <property type="protein sequence ID" value="MBW2960282.1"/>
    <property type="molecule type" value="Genomic_DNA"/>
</dbReference>
<comment type="catalytic activity">
    <reaction evidence="3">
        <text>(R)-pantoate + beta-alanine + ATP = (R)-pantothenate + AMP + diphosphate + H(+)</text>
        <dbReference type="Rhea" id="RHEA:10912"/>
        <dbReference type="ChEBI" id="CHEBI:15378"/>
        <dbReference type="ChEBI" id="CHEBI:15980"/>
        <dbReference type="ChEBI" id="CHEBI:29032"/>
        <dbReference type="ChEBI" id="CHEBI:30616"/>
        <dbReference type="ChEBI" id="CHEBI:33019"/>
        <dbReference type="ChEBI" id="CHEBI:57966"/>
        <dbReference type="ChEBI" id="CHEBI:456215"/>
        <dbReference type="EC" id="6.3.2.1"/>
    </reaction>
</comment>
<feature type="binding site" evidence="3">
    <location>
        <position position="155"/>
    </location>
    <ligand>
        <name>(R)-pantoate</name>
        <dbReference type="ChEBI" id="CHEBI:15980"/>
    </ligand>
</feature>
<dbReference type="PANTHER" id="PTHR21299:SF1">
    <property type="entry name" value="PANTOATE--BETA-ALANINE LIGASE"/>
    <property type="match status" value="1"/>
</dbReference>
<comment type="function">
    <text evidence="3">Catalyzes the condensation of pantoate with beta-alanine in an ATP-dependent reaction via a pantoyl-adenylate intermediate.</text>
</comment>
<dbReference type="InterPro" id="IPR003721">
    <property type="entry name" value="Pantoate_ligase"/>
</dbReference>
<evidence type="ECO:0000313" key="4">
    <source>
        <dbReference type="EMBL" id="MBW2960282.1"/>
    </source>
</evidence>